<dbReference type="EMBL" id="FLRE01000166">
    <property type="protein sequence ID" value="SBT43209.1"/>
    <property type="molecule type" value="Genomic_DNA"/>
</dbReference>
<dbReference type="AlphaFoldDB" id="A0A1A8ZH60"/>
<sequence length="110" mass="13125">MYLPSSRIRARRFCYGLLLGTIHKGIYFPNTPRCAVYRRSHHIFNKEAQRYFRCVSPPAAAFSRMHICSDVRLYMSICGYTYLYVWGTYPKKPFECTIFFLFSPPPFRHH</sequence>
<reference evidence="3 4" key="1">
    <citation type="submission" date="2016-05" db="EMBL/GenBank/DDBJ databases">
        <authorList>
            <person name="Naeem Raeece"/>
        </authorList>
    </citation>
    <scope>NUCLEOTIDE SEQUENCE [LARGE SCALE GENOMIC DNA]</scope>
</reference>
<protein>
    <submittedName>
        <fullName evidence="2">Uncharacterized protein</fullName>
    </submittedName>
</protein>
<dbReference type="EMBL" id="FLRD01000125">
    <property type="protein sequence ID" value="SBT42723.1"/>
    <property type="molecule type" value="Genomic_DNA"/>
</dbReference>
<dbReference type="Proteomes" id="UP000078555">
    <property type="component" value="Unassembled WGS sequence"/>
</dbReference>
<evidence type="ECO:0000313" key="3">
    <source>
        <dbReference type="Proteomes" id="UP000078550"/>
    </source>
</evidence>
<gene>
    <name evidence="1" type="ORF">POVWA1_046480</name>
    <name evidence="2" type="ORF">POVWA2_045360</name>
</gene>
<organism evidence="2 3">
    <name type="scientific">Plasmodium ovale wallikeri</name>
    <dbReference type="NCBI Taxonomy" id="864142"/>
    <lineage>
        <taxon>Eukaryota</taxon>
        <taxon>Sar</taxon>
        <taxon>Alveolata</taxon>
        <taxon>Apicomplexa</taxon>
        <taxon>Aconoidasida</taxon>
        <taxon>Haemosporida</taxon>
        <taxon>Plasmodiidae</taxon>
        <taxon>Plasmodium</taxon>
        <taxon>Plasmodium (Plasmodium)</taxon>
    </lineage>
</organism>
<dbReference type="Proteomes" id="UP000078550">
    <property type="component" value="Unassembled WGS sequence"/>
</dbReference>
<name>A0A1A8ZH60_PLAOA</name>
<evidence type="ECO:0000313" key="2">
    <source>
        <dbReference type="EMBL" id="SBT43209.1"/>
    </source>
</evidence>
<reference evidence="2" key="2">
    <citation type="submission" date="2016-05" db="EMBL/GenBank/DDBJ databases">
        <authorList>
            <person name="Lavstsen T."/>
            <person name="Jespersen J.S."/>
        </authorList>
    </citation>
    <scope>NUCLEOTIDE SEQUENCE [LARGE SCALE GENOMIC DNA]</scope>
</reference>
<proteinExistence type="predicted"/>
<accession>A0A1A8ZH60</accession>
<evidence type="ECO:0000313" key="4">
    <source>
        <dbReference type="Proteomes" id="UP000078555"/>
    </source>
</evidence>
<evidence type="ECO:0000313" key="1">
    <source>
        <dbReference type="EMBL" id="SBT42723.1"/>
    </source>
</evidence>
<keyword evidence="4" id="KW-1185">Reference proteome</keyword>